<feature type="compositionally biased region" description="Basic and acidic residues" evidence="1">
    <location>
        <begin position="181"/>
        <end position="199"/>
    </location>
</feature>
<gene>
    <name evidence="2" type="ORF">DFH08DRAFT_956903</name>
</gene>
<feature type="region of interest" description="Disordered" evidence="1">
    <location>
        <begin position="109"/>
        <end position="128"/>
    </location>
</feature>
<accession>A0AAD7EWL1</accession>
<evidence type="ECO:0000313" key="2">
    <source>
        <dbReference type="EMBL" id="KAJ7352095.1"/>
    </source>
</evidence>
<name>A0AAD7EWL1_9AGAR</name>
<dbReference type="AlphaFoldDB" id="A0AAD7EWL1"/>
<comment type="caution">
    <text evidence="2">The sequence shown here is derived from an EMBL/GenBank/DDBJ whole genome shotgun (WGS) entry which is preliminary data.</text>
</comment>
<evidence type="ECO:0000313" key="3">
    <source>
        <dbReference type="Proteomes" id="UP001218218"/>
    </source>
</evidence>
<proteinExistence type="predicted"/>
<reference evidence="2" key="1">
    <citation type="submission" date="2023-03" db="EMBL/GenBank/DDBJ databases">
        <title>Massive genome expansion in bonnet fungi (Mycena s.s.) driven by repeated elements and novel gene families across ecological guilds.</title>
        <authorList>
            <consortium name="Lawrence Berkeley National Laboratory"/>
            <person name="Harder C.B."/>
            <person name="Miyauchi S."/>
            <person name="Viragh M."/>
            <person name="Kuo A."/>
            <person name="Thoen E."/>
            <person name="Andreopoulos B."/>
            <person name="Lu D."/>
            <person name="Skrede I."/>
            <person name="Drula E."/>
            <person name="Henrissat B."/>
            <person name="Morin E."/>
            <person name="Kohler A."/>
            <person name="Barry K."/>
            <person name="LaButti K."/>
            <person name="Morin E."/>
            <person name="Salamov A."/>
            <person name="Lipzen A."/>
            <person name="Mereny Z."/>
            <person name="Hegedus B."/>
            <person name="Baldrian P."/>
            <person name="Stursova M."/>
            <person name="Weitz H."/>
            <person name="Taylor A."/>
            <person name="Grigoriev I.V."/>
            <person name="Nagy L.G."/>
            <person name="Martin F."/>
            <person name="Kauserud H."/>
        </authorList>
    </citation>
    <scope>NUCLEOTIDE SEQUENCE</scope>
    <source>
        <strain evidence="2">CBHHK002</strain>
    </source>
</reference>
<evidence type="ECO:0000256" key="1">
    <source>
        <dbReference type="SAM" id="MobiDB-lite"/>
    </source>
</evidence>
<organism evidence="2 3">
    <name type="scientific">Mycena albidolilacea</name>
    <dbReference type="NCBI Taxonomy" id="1033008"/>
    <lineage>
        <taxon>Eukaryota</taxon>
        <taxon>Fungi</taxon>
        <taxon>Dikarya</taxon>
        <taxon>Basidiomycota</taxon>
        <taxon>Agaricomycotina</taxon>
        <taxon>Agaricomycetes</taxon>
        <taxon>Agaricomycetidae</taxon>
        <taxon>Agaricales</taxon>
        <taxon>Marasmiineae</taxon>
        <taxon>Mycenaceae</taxon>
        <taxon>Mycena</taxon>
    </lineage>
</organism>
<keyword evidence="3" id="KW-1185">Reference proteome</keyword>
<sequence>MNSETTANSVGGNHGGIGSKIKGAAQAVNGLGENVRGTILGGVDTVLHKDSAANDAIAAKGRNQFAEGTANLRGGSANPAVPVNRQNPATHNAQGTGGAFTTGTNYDGDGAGGYSGTQNSGAPVPATAPTGNDPYFNKVNQEANLAHHDAGTAGDQYNPYHDSAAVAQNIPAYDGPGNAEQHARGDRPIEEPRHHRDDAISGDPTAGQREDFILEGLVRACEASPDFGERRGWCPELTLKRLNRNSNQGFIAPLKQLSLQDLDQVPDDIKPVPNAVLGQEGIRLRTNYLLAMVVWNILLAFYSESETYGLVKLQRDDPKELKRANKLLADHENLDVKSRPPHKTTCGKVGAIRDAYLAPKALEPAPSDNDDDFFGEPEEGYDRSPALLHQIKLLKESPHDALGQMFFKLCMKRAVYKMFQQLEPTARNAPWFGVAHLKKQMMKGYGIDVDIGSLEEDTLQRPSLLGFANNTLGPQGLLTIPSILLLWF</sequence>
<feature type="region of interest" description="Disordered" evidence="1">
    <location>
        <begin position="175"/>
        <end position="206"/>
    </location>
</feature>
<protein>
    <submittedName>
        <fullName evidence="2">Uncharacterized protein</fullName>
    </submittedName>
</protein>
<dbReference type="EMBL" id="JARIHO010000012">
    <property type="protein sequence ID" value="KAJ7352095.1"/>
    <property type="molecule type" value="Genomic_DNA"/>
</dbReference>
<dbReference type="Proteomes" id="UP001218218">
    <property type="component" value="Unassembled WGS sequence"/>
</dbReference>